<dbReference type="EMBL" id="CP036276">
    <property type="protein sequence ID" value="QDU43067.1"/>
    <property type="molecule type" value="Genomic_DNA"/>
</dbReference>
<keyword evidence="6" id="KW-0282">Flagellum</keyword>
<dbReference type="CDD" id="cd11614">
    <property type="entry name" value="SAF_CpaB_FlgA_like"/>
    <property type="match status" value="1"/>
</dbReference>
<dbReference type="InterPro" id="IPR017585">
    <property type="entry name" value="SAF_FlgA"/>
</dbReference>
<keyword evidence="7" id="KW-1185">Reference proteome</keyword>
<keyword evidence="3" id="KW-0574">Periplasm</keyword>
<evidence type="ECO:0000256" key="4">
    <source>
        <dbReference type="SAM" id="SignalP"/>
    </source>
</evidence>
<feature type="chain" id="PRO_5021957536" evidence="4">
    <location>
        <begin position="26"/>
        <end position="360"/>
    </location>
</feature>
<name>A0A517ZKT6_9PLAN</name>
<dbReference type="SMART" id="SM00858">
    <property type="entry name" value="SAF"/>
    <property type="match status" value="1"/>
</dbReference>
<dbReference type="PANTHER" id="PTHR36307">
    <property type="entry name" value="FLAGELLA BASAL BODY P-RING FORMATION PROTEIN FLGA"/>
    <property type="match status" value="1"/>
</dbReference>
<dbReference type="AlphaFoldDB" id="A0A517ZKT6"/>
<feature type="domain" description="SAF" evidence="5">
    <location>
        <begin position="210"/>
        <end position="272"/>
    </location>
</feature>
<accession>A0A517ZKT6</accession>
<evidence type="ECO:0000259" key="5">
    <source>
        <dbReference type="SMART" id="SM00858"/>
    </source>
</evidence>
<organism evidence="6 7">
    <name type="scientific">Symmachiella dynata</name>
    <dbReference type="NCBI Taxonomy" id="2527995"/>
    <lineage>
        <taxon>Bacteria</taxon>
        <taxon>Pseudomonadati</taxon>
        <taxon>Planctomycetota</taxon>
        <taxon>Planctomycetia</taxon>
        <taxon>Planctomycetales</taxon>
        <taxon>Planctomycetaceae</taxon>
        <taxon>Symmachiella</taxon>
    </lineage>
</organism>
<keyword evidence="6" id="KW-0966">Cell projection</keyword>
<protein>
    <submittedName>
        <fullName evidence="6">Flagellar basal body P-ring biosynthesis protein FlgA</fullName>
    </submittedName>
</protein>
<dbReference type="KEGG" id="sdyn:Mal52_15380"/>
<dbReference type="PANTHER" id="PTHR36307:SF1">
    <property type="entry name" value="FLAGELLA BASAL BODY P-RING FORMATION PROTEIN FLGA"/>
    <property type="match status" value="1"/>
</dbReference>
<dbReference type="Proteomes" id="UP000319383">
    <property type="component" value="Chromosome"/>
</dbReference>
<dbReference type="Pfam" id="PF13144">
    <property type="entry name" value="ChapFlgA"/>
    <property type="match status" value="1"/>
</dbReference>
<evidence type="ECO:0000313" key="6">
    <source>
        <dbReference type="EMBL" id="QDU43067.1"/>
    </source>
</evidence>
<dbReference type="GO" id="GO:0044780">
    <property type="term" value="P:bacterial-type flagellum assembly"/>
    <property type="evidence" value="ECO:0007669"/>
    <property type="project" value="InterPro"/>
</dbReference>
<dbReference type="InterPro" id="IPR013974">
    <property type="entry name" value="SAF"/>
</dbReference>
<evidence type="ECO:0000256" key="3">
    <source>
        <dbReference type="ARBA" id="ARBA00022764"/>
    </source>
</evidence>
<sequence precursor="true">MSVVRPVNLAIFLLGVMISQSTAGAALIHLRSQCTASSTVVQLGDIAEIRDADPATAQRLANVTFQPAPGSGRKTRVRVEDVKSRLQALGENLATVQFSGASIVQVHGPQPVRSEAEPHVTNHQLSQAERRVTGAIQQHLDKQATGAQITALMLPRDATTLSDLLSTNVAYWEISGGQAPWTGRQTIQIHASSPDGGQVFEVVVELSPKPRALVLRHPVSQGHVLGLQDLAWLPVAEWPRQQAVLTDPRALVGQQAVRALPEGRPLTERDIKRLPLIKRGDTVTVYSRFGAVSIKTVARAVQEGAYGDQIPLRTLEGNTTILAKVIDFHIAEITPEMSQPDHNQAGLKVRFAPAARYGGQ</sequence>
<keyword evidence="6" id="KW-0969">Cilium</keyword>
<proteinExistence type="predicted"/>
<reference evidence="6 7" key="1">
    <citation type="submission" date="2019-02" db="EMBL/GenBank/DDBJ databases">
        <title>Deep-cultivation of Planctomycetes and their phenomic and genomic characterization uncovers novel biology.</title>
        <authorList>
            <person name="Wiegand S."/>
            <person name="Jogler M."/>
            <person name="Boedeker C."/>
            <person name="Pinto D."/>
            <person name="Vollmers J."/>
            <person name="Rivas-Marin E."/>
            <person name="Kohn T."/>
            <person name="Peeters S.H."/>
            <person name="Heuer A."/>
            <person name="Rast P."/>
            <person name="Oberbeckmann S."/>
            <person name="Bunk B."/>
            <person name="Jeske O."/>
            <person name="Meyerdierks A."/>
            <person name="Storesund J.E."/>
            <person name="Kallscheuer N."/>
            <person name="Luecker S."/>
            <person name="Lage O.M."/>
            <person name="Pohl T."/>
            <person name="Merkel B.J."/>
            <person name="Hornburger P."/>
            <person name="Mueller R.-W."/>
            <person name="Bruemmer F."/>
            <person name="Labrenz M."/>
            <person name="Spormann A.M."/>
            <person name="Op den Camp H."/>
            <person name="Overmann J."/>
            <person name="Amann R."/>
            <person name="Jetten M.S.M."/>
            <person name="Mascher T."/>
            <person name="Medema M.H."/>
            <person name="Devos D.P."/>
            <person name="Kaster A.-K."/>
            <person name="Ovreas L."/>
            <person name="Rohde M."/>
            <person name="Galperin M.Y."/>
            <person name="Jogler C."/>
        </authorList>
    </citation>
    <scope>NUCLEOTIDE SEQUENCE [LARGE SCALE GENOMIC DNA]</scope>
    <source>
        <strain evidence="6 7">Mal52</strain>
    </source>
</reference>
<keyword evidence="2 4" id="KW-0732">Signal</keyword>
<dbReference type="GO" id="GO:0042597">
    <property type="term" value="C:periplasmic space"/>
    <property type="evidence" value="ECO:0007669"/>
    <property type="project" value="UniProtKB-SubCell"/>
</dbReference>
<evidence type="ECO:0000256" key="1">
    <source>
        <dbReference type="ARBA" id="ARBA00004418"/>
    </source>
</evidence>
<dbReference type="RefSeq" id="WP_197534726.1">
    <property type="nucleotide sequence ID" value="NZ_CP036276.1"/>
</dbReference>
<dbReference type="NCBIfam" id="TIGR03170">
    <property type="entry name" value="flgA_cterm"/>
    <property type="match status" value="1"/>
</dbReference>
<gene>
    <name evidence="6" type="ORF">Mal52_15380</name>
</gene>
<dbReference type="InterPro" id="IPR039246">
    <property type="entry name" value="Flagellar_FlgA"/>
</dbReference>
<comment type="subcellular location">
    <subcellularLocation>
        <location evidence="1">Periplasm</location>
    </subcellularLocation>
</comment>
<evidence type="ECO:0000313" key="7">
    <source>
        <dbReference type="Proteomes" id="UP000319383"/>
    </source>
</evidence>
<dbReference type="Gene3D" id="2.30.30.760">
    <property type="match status" value="1"/>
</dbReference>
<evidence type="ECO:0000256" key="2">
    <source>
        <dbReference type="ARBA" id="ARBA00022729"/>
    </source>
</evidence>
<feature type="signal peptide" evidence="4">
    <location>
        <begin position="1"/>
        <end position="25"/>
    </location>
</feature>